<feature type="region of interest" description="Disordered" evidence="1">
    <location>
        <begin position="242"/>
        <end position="282"/>
    </location>
</feature>
<sequence>MGVLAVALIVLFVYTKKLEKPKADDDEETAQTLTSETKEKKGKQNNTQEGKAEDLLGFRRIEQGVITMDDGRSIRAVIGVDSLNYHSLSDAEQETVDGSMAGVLASLSFSIQPVSITSPVDLQDYINKMEKRLHILPDAIQEYAKEHIQYLNEETKQEILIKQDYLVVGVDDMEDKEQAINELDRRCGLIISGLRRAGHIARVLDTQEASDIFYNVFHSNRVINARLKDALGDEHTSFAVERDKPVHPYFESQGQTGQLQTGQPNPSQEPSQQQEGKKLVML</sequence>
<evidence type="ECO:0000256" key="1">
    <source>
        <dbReference type="SAM" id="MobiDB-lite"/>
    </source>
</evidence>
<reference evidence="3" key="1">
    <citation type="journal article" date="2019" name="Int. J. Syst. Evol. Microbiol.">
        <title>The Global Catalogue of Microorganisms (GCM) 10K type strain sequencing project: providing services to taxonomists for standard genome sequencing and annotation.</title>
        <authorList>
            <consortium name="The Broad Institute Genomics Platform"/>
            <consortium name="The Broad Institute Genome Sequencing Center for Infectious Disease"/>
            <person name="Wu L."/>
            <person name="Ma J."/>
        </authorList>
    </citation>
    <scope>NUCLEOTIDE SEQUENCE [LARGE SCALE GENOMIC DNA]</scope>
    <source>
        <strain evidence="3">CCUG 54822</strain>
    </source>
</reference>
<name>A0ABW3ZWE3_9BACI</name>
<accession>A0ABW3ZWE3</accession>
<evidence type="ECO:0000313" key="3">
    <source>
        <dbReference type="Proteomes" id="UP001597178"/>
    </source>
</evidence>
<feature type="region of interest" description="Disordered" evidence="1">
    <location>
        <begin position="23"/>
        <end position="51"/>
    </location>
</feature>
<proteinExistence type="predicted"/>
<organism evidence="2 3">
    <name type="scientific">Lentibacillus salinarum</name>
    <dbReference type="NCBI Taxonomy" id="446820"/>
    <lineage>
        <taxon>Bacteria</taxon>
        <taxon>Bacillati</taxon>
        <taxon>Bacillota</taxon>
        <taxon>Bacilli</taxon>
        <taxon>Bacillales</taxon>
        <taxon>Bacillaceae</taxon>
        <taxon>Lentibacillus</taxon>
    </lineage>
</organism>
<dbReference type="Proteomes" id="UP001597178">
    <property type="component" value="Unassembled WGS sequence"/>
</dbReference>
<comment type="caution">
    <text evidence="2">The sequence shown here is derived from an EMBL/GenBank/DDBJ whole genome shotgun (WGS) entry which is preliminary data.</text>
</comment>
<evidence type="ECO:0000313" key="2">
    <source>
        <dbReference type="EMBL" id="MFD1362736.1"/>
    </source>
</evidence>
<gene>
    <name evidence="2" type="ORF">ACFQ4A_13835</name>
</gene>
<protein>
    <submittedName>
        <fullName evidence="2">Uncharacterized protein</fullName>
    </submittedName>
</protein>
<keyword evidence="3" id="KW-1185">Reference proteome</keyword>
<dbReference type="EMBL" id="JBHTNH010000028">
    <property type="protein sequence ID" value="MFD1362736.1"/>
    <property type="molecule type" value="Genomic_DNA"/>
</dbReference>
<feature type="compositionally biased region" description="Low complexity" evidence="1">
    <location>
        <begin position="253"/>
        <end position="274"/>
    </location>
</feature>